<dbReference type="InterPro" id="IPR029464">
    <property type="entry name" value="HSDR_N"/>
</dbReference>
<dbReference type="PANTHER" id="PTHR47396">
    <property type="entry name" value="TYPE I RESTRICTION ENZYME ECOKI R PROTEIN"/>
    <property type="match status" value="1"/>
</dbReference>
<dbReference type="SUPFAM" id="SSF52540">
    <property type="entry name" value="P-loop containing nucleoside triphosphate hydrolases"/>
    <property type="match status" value="2"/>
</dbReference>
<dbReference type="InterPro" id="IPR027417">
    <property type="entry name" value="P-loop_NTPase"/>
</dbReference>
<dbReference type="Pfam" id="PF13588">
    <property type="entry name" value="HSDR_N_2"/>
    <property type="match status" value="1"/>
</dbReference>
<reference evidence="4" key="1">
    <citation type="journal article" date="2017" name="Genome Biol. Evol.">
        <title>Comparative Genomic Analysis Identifies a Campylobacter Clade Deficient in Selenium Metabolism.</title>
        <authorList>
            <person name="Miller W.G."/>
            <person name="Yee E."/>
            <person name="Lopes B.S."/>
            <person name="Chapman M.H."/>
            <person name="Huynh S."/>
            <person name="Bono J.L."/>
            <person name="Parker C.T."/>
            <person name="Strachan N.J.C."/>
            <person name="Forbes K.J."/>
        </authorList>
    </citation>
    <scope>NUCLEOTIDE SEQUENCE [LARGE SCALE GENOMIC DNA]</scope>
    <source>
        <strain evidence="4">NCTC 13004</strain>
    </source>
</reference>
<dbReference type="REBASE" id="201140">
    <property type="entry name" value="Cla13004ORF796P"/>
</dbReference>
<dbReference type="Pfam" id="PF04851">
    <property type="entry name" value="ResIII"/>
    <property type="match status" value="1"/>
</dbReference>
<dbReference type="SMART" id="SM00487">
    <property type="entry name" value="DEXDc"/>
    <property type="match status" value="1"/>
</dbReference>
<reference evidence="4" key="2">
    <citation type="journal article" date="2017" name="Genome Biol. Evol.">
        <title>Comparative genomic analysis identifies a Campylobacter clade deficient in selenium metabolism.</title>
        <authorList>
            <person name="Miller W.G."/>
            <person name="Yee E."/>
            <person name="Lopes B.S."/>
            <person name="Chapman M.H."/>
            <person name="Huynh S."/>
            <person name="Bono J.L."/>
            <person name="Parker C.T."/>
            <person name="Strachan N.J.C."/>
            <person name="Forbes K.J."/>
        </authorList>
    </citation>
    <scope>NUCLEOTIDE SEQUENCE [LARGE SCALE GENOMIC DNA]</scope>
    <source>
        <strain evidence="4">NCTC 13004</strain>
    </source>
</reference>
<dbReference type="KEGG" id="clx:CLAN_0797"/>
<feature type="domain" description="Helicase ATP-binding" evidence="2">
    <location>
        <begin position="207"/>
        <end position="386"/>
    </location>
</feature>
<dbReference type="GO" id="GO:0009307">
    <property type="term" value="P:DNA restriction-modification system"/>
    <property type="evidence" value="ECO:0007669"/>
    <property type="project" value="UniProtKB-KW"/>
</dbReference>
<dbReference type="AlphaFoldDB" id="A0A1X9SMR8"/>
<feature type="compositionally biased region" description="Acidic residues" evidence="1">
    <location>
        <begin position="618"/>
        <end position="628"/>
    </location>
</feature>
<protein>
    <submittedName>
        <fullName evidence="3">Type I restriction/modification system, R subunit</fullName>
    </submittedName>
</protein>
<dbReference type="InterPro" id="IPR013670">
    <property type="entry name" value="EcoEI_R_C_dom"/>
</dbReference>
<dbReference type="GO" id="GO:0003677">
    <property type="term" value="F:DNA binding"/>
    <property type="evidence" value="ECO:0007669"/>
    <property type="project" value="UniProtKB-KW"/>
</dbReference>
<organism evidence="3 4">
    <name type="scientific">Campylobacter lanienae NCTC 13004</name>
    <dbReference type="NCBI Taxonomy" id="1031753"/>
    <lineage>
        <taxon>Bacteria</taxon>
        <taxon>Pseudomonadati</taxon>
        <taxon>Campylobacterota</taxon>
        <taxon>Epsilonproteobacteria</taxon>
        <taxon>Campylobacterales</taxon>
        <taxon>Campylobacteraceae</taxon>
        <taxon>Campylobacter</taxon>
    </lineage>
</organism>
<gene>
    <name evidence="3" type="primary">hsdR3</name>
    <name evidence="3" type="ORF">CLAN_0797</name>
</gene>
<sequence>MATPYILTKSEMTEEDIKLQYITPALLTKWDIKKITMETAPVNNFTDGKVLIKGNVPSRDKGKRCDYVLWYNKGTPLAIVEAKDNNHSTSFGMQQAISYGIMMNVPFVYTSNGDSFFEHDFTTGLEKEFPLSEFPTADELYARWKGVDATKILEVENRERYAMDGESKVYDVPLCFEENLLNTPFYSGSNCYPPRYYQRNAVNRTLAAISQQQTRILIVMATGTGKTYTAFQIVWRLLESGVKKKVLYLADRNNLVDQTINGDFKPLEKVIHKINFQKEDKSKISAYQVYFALYQQLDSARHQGEEVEETEVEIEAEIAKYKEFFKPDFFDLIIVDECHRGSAKADSRWRKILDYFSSATQIGMTATPKETKYVSNIDYFGEPVYSYSLKQGIEDGFLAPFKVIHVRTSIDEGWRPKLGQKDINGIEIEDQEYNLSDYDYNIVIQDRIDEVAQEITKFLKETDRMSKTIVFCPTEDAAERMRVALNNLNTDMILKDNQGNVKEQYVVRITGSDKYGKEKLDYFISVSQPYPVIATTSKLLSTGSDCKMVKLIVLDELINSMTEFKQIIGRGTRLRYDEGKTHFTIMDFRRVSRLFADPEWDGEIEQDDDYNPNPQPEGEYEGDFENGSDDNGSQNGRKEIQFVGKGSVTVQVLQRLVSIYDTNGKLLKQESIEDYTKESILGTYQTLENFIQTWNEEQKKEVIRNMLKERGIDLELIKKDQNMMDVDDFDFICHIAFDQKPLTRRERAEKVKKRDLFGKYGEAAKEVINALLDKYAQLGIYDIESTEILKQSPFTKFGKPSRIAALFGGNDKYRTALRELENELYKIA</sequence>
<evidence type="ECO:0000313" key="3">
    <source>
        <dbReference type="EMBL" id="ARQ97543.1"/>
    </source>
</evidence>
<feature type="region of interest" description="Disordered" evidence="1">
    <location>
        <begin position="602"/>
        <end position="637"/>
    </location>
</feature>
<dbReference type="Pfam" id="PF08463">
    <property type="entry name" value="EcoEI_R_C"/>
    <property type="match status" value="1"/>
</dbReference>
<dbReference type="InterPro" id="IPR014001">
    <property type="entry name" value="Helicase_ATP-bd"/>
</dbReference>
<dbReference type="PROSITE" id="PS51192">
    <property type="entry name" value="HELICASE_ATP_BIND_1"/>
    <property type="match status" value="1"/>
</dbReference>
<dbReference type="NCBIfam" id="NF046051">
    <property type="entry name" value="restrict_EcoAI"/>
    <property type="match status" value="1"/>
</dbReference>
<dbReference type="InterPro" id="IPR006935">
    <property type="entry name" value="Helicase/UvrB_N"/>
</dbReference>
<dbReference type="Proteomes" id="UP000202031">
    <property type="component" value="Chromosome"/>
</dbReference>
<dbReference type="GO" id="GO:0009035">
    <property type="term" value="F:type I site-specific deoxyribonuclease activity"/>
    <property type="evidence" value="ECO:0007669"/>
    <property type="project" value="UniProtKB-EC"/>
</dbReference>
<evidence type="ECO:0000256" key="1">
    <source>
        <dbReference type="SAM" id="MobiDB-lite"/>
    </source>
</evidence>
<dbReference type="CDD" id="cd18032">
    <property type="entry name" value="DEXHc_RE_I_III_res"/>
    <property type="match status" value="1"/>
</dbReference>
<dbReference type="EMBL" id="CP015578">
    <property type="protein sequence ID" value="ARQ97543.1"/>
    <property type="molecule type" value="Genomic_DNA"/>
</dbReference>
<dbReference type="InterPro" id="IPR050742">
    <property type="entry name" value="Helicase_Restrict-Modif_Enz"/>
</dbReference>
<evidence type="ECO:0000259" key="2">
    <source>
        <dbReference type="PROSITE" id="PS51192"/>
    </source>
</evidence>
<dbReference type="PANTHER" id="PTHR47396:SF1">
    <property type="entry name" value="ATP-DEPENDENT HELICASE IRC3-RELATED"/>
    <property type="match status" value="1"/>
</dbReference>
<proteinExistence type="predicted"/>
<dbReference type="GO" id="GO:0005829">
    <property type="term" value="C:cytosol"/>
    <property type="evidence" value="ECO:0007669"/>
    <property type="project" value="TreeGrafter"/>
</dbReference>
<dbReference type="Gene3D" id="3.90.1570.30">
    <property type="match status" value="1"/>
</dbReference>
<accession>A0A1X9SMR8</accession>
<name>A0A1X9SMR8_9BACT</name>
<dbReference type="Gene3D" id="3.40.50.300">
    <property type="entry name" value="P-loop containing nucleotide triphosphate hydrolases"/>
    <property type="match status" value="2"/>
</dbReference>
<evidence type="ECO:0000313" key="4">
    <source>
        <dbReference type="Proteomes" id="UP000202031"/>
    </source>
</evidence>
<dbReference type="GO" id="GO:0005524">
    <property type="term" value="F:ATP binding"/>
    <property type="evidence" value="ECO:0007669"/>
    <property type="project" value="UniProtKB-KW"/>
</dbReference>